<evidence type="ECO:0000313" key="7">
    <source>
        <dbReference type="Proteomes" id="UP001180487"/>
    </source>
</evidence>
<dbReference type="PANTHER" id="PTHR30118:SF15">
    <property type="entry name" value="TRANSCRIPTIONAL REGULATORY PROTEIN"/>
    <property type="match status" value="1"/>
</dbReference>
<dbReference type="PROSITE" id="PS50931">
    <property type="entry name" value="HTH_LYSR"/>
    <property type="match status" value="1"/>
</dbReference>
<gene>
    <name evidence="6" type="ORF">J2X19_001072</name>
</gene>
<dbReference type="SUPFAM" id="SSF46785">
    <property type="entry name" value="Winged helix' DNA-binding domain"/>
    <property type="match status" value="1"/>
</dbReference>
<keyword evidence="3 6" id="KW-0238">DNA-binding</keyword>
<sequence length="317" mass="34602">MHSNLRRLDLNLLLALDALFRHRSVTAAADELAMSPSALSHALARLREVLADDLFVRVGNAMQPTGYAERLAEPVAAGLEIFSRGLAMSGSFDPAISDRVFVLAATDYTAFAVLPRLMARMQEVAPGLGFKTVYSSGRESAEELASGRIDFALGYVDEAMEPTPGIESFTWLEDDYVVIASRRHPLIRGGLDLDQYLAARHVVVTPWNEATGFVDKVLDRQGLQRQVAVQLPSVLAAPFIVAQSALIMTVPRYAAKILQESADIAIYPAPFPLPRYTLKAYGHIKHNRTAAHVWMREQLLAVVPSTGGDATHAKNGL</sequence>
<protein>
    <submittedName>
        <fullName evidence="6">DNA-binding transcriptional LysR family regulator</fullName>
    </submittedName>
</protein>
<dbReference type="Pfam" id="PF03466">
    <property type="entry name" value="LysR_substrate"/>
    <property type="match status" value="1"/>
</dbReference>
<dbReference type="Gene3D" id="3.40.190.10">
    <property type="entry name" value="Periplasmic binding protein-like II"/>
    <property type="match status" value="2"/>
</dbReference>
<proteinExistence type="inferred from homology"/>
<dbReference type="InterPro" id="IPR000847">
    <property type="entry name" value="LysR_HTH_N"/>
</dbReference>
<comment type="caution">
    <text evidence="6">The sequence shown here is derived from an EMBL/GenBank/DDBJ whole genome shotgun (WGS) entry which is preliminary data.</text>
</comment>
<dbReference type="InterPro" id="IPR036388">
    <property type="entry name" value="WH-like_DNA-bd_sf"/>
</dbReference>
<dbReference type="InterPro" id="IPR005119">
    <property type="entry name" value="LysR_subst-bd"/>
</dbReference>
<dbReference type="SUPFAM" id="SSF53850">
    <property type="entry name" value="Periplasmic binding protein-like II"/>
    <property type="match status" value="1"/>
</dbReference>
<evidence type="ECO:0000256" key="1">
    <source>
        <dbReference type="ARBA" id="ARBA00009437"/>
    </source>
</evidence>
<keyword evidence="2" id="KW-0805">Transcription regulation</keyword>
<evidence type="ECO:0000313" key="6">
    <source>
        <dbReference type="EMBL" id="MDR7376414.1"/>
    </source>
</evidence>
<dbReference type="Proteomes" id="UP001180487">
    <property type="component" value="Unassembled WGS sequence"/>
</dbReference>
<keyword evidence="4" id="KW-0804">Transcription</keyword>
<dbReference type="InterPro" id="IPR050389">
    <property type="entry name" value="LysR-type_TF"/>
</dbReference>
<dbReference type="Gene3D" id="1.10.10.10">
    <property type="entry name" value="Winged helix-like DNA-binding domain superfamily/Winged helix DNA-binding domain"/>
    <property type="match status" value="1"/>
</dbReference>
<evidence type="ECO:0000256" key="4">
    <source>
        <dbReference type="ARBA" id="ARBA00023163"/>
    </source>
</evidence>
<dbReference type="Pfam" id="PF00126">
    <property type="entry name" value="HTH_1"/>
    <property type="match status" value="1"/>
</dbReference>
<dbReference type="RefSeq" id="WP_310371329.1">
    <property type="nucleotide sequence ID" value="NZ_JAVDXT010000001.1"/>
</dbReference>
<dbReference type="PANTHER" id="PTHR30118">
    <property type="entry name" value="HTH-TYPE TRANSCRIPTIONAL REGULATOR LEUO-RELATED"/>
    <property type="match status" value="1"/>
</dbReference>
<feature type="domain" description="HTH lysR-type" evidence="5">
    <location>
        <begin position="8"/>
        <end position="65"/>
    </location>
</feature>
<evidence type="ECO:0000256" key="2">
    <source>
        <dbReference type="ARBA" id="ARBA00023015"/>
    </source>
</evidence>
<evidence type="ECO:0000259" key="5">
    <source>
        <dbReference type="PROSITE" id="PS50931"/>
    </source>
</evidence>
<dbReference type="GO" id="GO:0003677">
    <property type="term" value="F:DNA binding"/>
    <property type="evidence" value="ECO:0007669"/>
    <property type="project" value="UniProtKB-KW"/>
</dbReference>
<dbReference type="EMBL" id="JAVDXT010000001">
    <property type="protein sequence ID" value="MDR7376414.1"/>
    <property type="molecule type" value="Genomic_DNA"/>
</dbReference>
<dbReference type="InterPro" id="IPR036390">
    <property type="entry name" value="WH_DNA-bd_sf"/>
</dbReference>
<organism evidence="6 7">
    <name type="scientific">Rhodoferax ferrireducens</name>
    <dbReference type="NCBI Taxonomy" id="192843"/>
    <lineage>
        <taxon>Bacteria</taxon>
        <taxon>Pseudomonadati</taxon>
        <taxon>Pseudomonadota</taxon>
        <taxon>Betaproteobacteria</taxon>
        <taxon>Burkholderiales</taxon>
        <taxon>Comamonadaceae</taxon>
        <taxon>Rhodoferax</taxon>
    </lineage>
</organism>
<keyword evidence="7" id="KW-1185">Reference proteome</keyword>
<reference evidence="6 7" key="1">
    <citation type="submission" date="2023-07" db="EMBL/GenBank/DDBJ databases">
        <title>Sorghum-associated microbial communities from plants grown in Nebraska, USA.</title>
        <authorList>
            <person name="Schachtman D."/>
        </authorList>
    </citation>
    <scope>NUCLEOTIDE SEQUENCE [LARGE SCALE GENOMIC DNA]</scope>
    <source>
        <strain evidence="6 7">BE313</strain>
    </source>
</reference>
<accession>A0ABU2C550</accession>
<comment type="similarity">
    <text evidence="1">Belongs to the LysR transcriptional regulatory family.</text>
</comment>
<evidence type="ECO:0000256" key="3">
    <source>
        <dbReference type="ARBA" id="ARBA00023125"/>
    </source>
</evidence>
<name>A0ABU2C550_9BURK</name>